<dbReference type="InterPro" id="IPR050108">
    <property type="entry name" value="CDK"/>
</dbReference>
<name>A0A090L644_STRRB</name>
<dbReference type="Gene3D" id="3.30.200.20">
    <property type="entry name" value="Phosphorylase Kinase, domain 1"/>
    <property type="match status" value="1"/>
</dbReference>
<dbReference type="InterPro" id="IPR000719">
    <property type="entry name" value="Prot_kinase_dom"/>
</dbReference>
<dbReference type="Pfam" id="PF00069">
    <property type="entry name" value="Pkinase"/>
    <property type="match status" value="1"/>
</dbReference>
<evidence type="ECO:0000256" key="6">
    <source>
        <dbReference type="PROSITE-ProRule" id="PRU10141"/>
    </source>
</evidence>
<dbReference type="SUPFAM" id="SSF56112">
    <property type="entry name" value="Protein kinase-like (PK-like)"/>
    <property type="match status" value="1"/>
</dbReference>
<evidence type="ECO:0000256" key="1">
    <source>
        <dbReference type="ARBA" id="ARBA00022527"/>
    </source>
</evidence>
<proteinExistence type="predicted"/>
<dbReference type="Proteomes" id="UP000035682">
    <property type="component" value="Unplaced"/>
</dbReference>
<evidence type="ECO:0000313" key="11">
    <source>
        <dbReference type="WormBase" id="SRAE_1000350400"/>
    </source>
</evidence>
<keyword evidence="4 8" id="KW-0418">Kinase</keyword>
<dbReference type="GO" id="GO:0004674">
    <property type="term" value="F:protein serine/threonine kinase activity"/>
    <property type="evidence" value="ECO:0007669"/>
    <property type="project" value="UniProtKB-KW"/>
</dbReference>
<evidence type="ECO:0000256" key="2">
    <source>
        <dbReference type="ARBA" id="ARBA00022679"/>
    </source>
</evidence>
<keyword evidence="5 6" id="KW-0067">ATP-binding</keyword>
<evidence type="ECO:0000313" key="8">
    <source>
        <dbReference type="EMBL" id="CEF65251.1"/>
    </source>
</evidence>
<dbReference type="InterPro" id="IPR011009">
    <property type="entry name" value="Kinase-like_dom_sf"/>
</dbReference>
<feature type="binding site" evidence="6">
    <location>
        <position position="68"/>
    </location>
    <ligand>
        <name>ATP</name>
        <dbReference type="ChEBI" id="CHEBI:30616"/>
    </ligand>
</feature>
<dbReference type="CTD" id="36377616"/>
<keyword evidence="3 6" id="KW-0547">Nucleotide-binding</keyword>
<dbReference type="WormBase" id="SRAE_1000350400">
    <property type="protein sequence ID" value="SRP08616"/>
    <property type="gene ID" value="WBGene00260121"/>
</dbReference>
<dbReference type="WBParaSite" id="SRAE_1000350400.1">
    <property type="protein sequence ID" value="SRAE_1000350400.1"/>
    <property type="gene ID" value="WBGene00260121"/>
</dbReference>
<feature type="domain" description="Protein kinase" evidence="7">
    <location>
        <begin position="39"/>
        <end position="315"/>
    </location>
</feature>
<evidence type="ECO:0000313" key="10">
    <source>
        <dbReference type="WBParaSite" id="SRAE_1000350400.1"/>
    </source>
</evidence>
<keyword evidence="1" id="KW-0723">Serine/threonine-protein kinase</keyword>
<keyword evidence="2" id="KW-0808">Transferase</keyword>
<dbReference type="GO" id="GO:0005524">
    <property type="term" value="F:ATP binding"/>
    <property type="evidence" value="ECO:0007669"/>
    <property type="project" value="UniProtKB-UniRule"/>
</dbReference>
<gene>
    <name evidence="8 10 11" type="ORF">SRAE_1000350400</name>
</gene>
<dbReference type="PROSITE" id="PS50011">
    <property type="entry name" value="PROTEIN_KINASE_DOM"/>
    <property type="match status" value="1"/>
</dbReference>
<dbReference type="PROSITE" id="PS00107">
    <property type="entry name" value="PROTEIN_KINASE_ATP"/>
    <property type="match status" value="1"/>
</dbReference>
<evidence type="ECO:0000256" key="3">
    <source>
        <dbReference type="ARBA" id="ARBA00022741"/>
    </source>
</evidence>
<evidence type="ECO:0000256" key="5">
    <source>
        <dbReference type="ARBA" id="ARBA00022840"/>
    </source>
</evidence>
<evidence type="ECO:0000313" key="9">
    <source>
        <dbReference type="Proteomes" id="UP000035682"/>
    </source>
</evidence>
<dbReference type="Gene3D" id="1.10.510.10">
    <property type="entry name" value="Transferase(Phosphotransferase) domain 1"/>
    <property type="match status" value="1"/>
</dbReference>
<protein>
    <submittedName>
        <fullName evidence="8 10">Cyclin-dependent kinase 5</fullName>
    </submittedName>
</protein>
<dbReference type="OMA" id="QNDIECH"/>
<organism evidence="8">
    <name type="scientific">Strongyloides ratti</name>
    <name type="common">Parasitic roundworm</name>
    <dbReference type="NCBI Taxonomy" id="34506"/>
    <lineage>
        <taxon>Eukaryota</taxon>
        <taxon>Metazoa</taxon>
        <taxon>Ecdysozoa</taxon>
        <taxon>Nematoda</taxon>
        <taxon>Chromadorea</taxon>
        <taxon>Rhabditida</taxon>
        <taxon>Tylenchina</taxon>
        <taxon>Panagrolaimomorpha</taxon>
        <taxon>Strongyloidoidea</taxon>
        <taxon>Strongyloididae</taxon>
        <taxon>Strongyloides</taxon>
    </lineage>
</organism>
<reference evidence="10" key="2">
    <citation type="submission" date="2020-12" db="UniProtKB">
        <authorList>
            <consortium name="WormBaseParasite"/>
        </authorList>
    </citation>
    <scope>IDENTIFICATION</scope>
</reference>
<dbReference type="AlphaFoldDB" id="A0A090L644"/>
<sequence length="317" mass="36921">MDSEEENYNNDSLCYYTKLSDIFKKYNIYGEVIQNTDDFIFIEEVGHGSYGEVYKVEKKINKKISVLKEIYAFNTDKNIVKCFIRELLILRSCSHPNIIKINGFAQNFLDGTVYIEYNYYSDTLQDLMSMGKEINEETIKLFIYQLFDALSYIHSKGIFHRDVTPSNILLSSSDKLILTDFNMSKYINSIQNDIECHTPCLTTLQYRAPEILLDIPDYNESIDIWAVGCILVEMINDGEPLFNGNSDLEQLKNIFNIIGLPNETNLPVEIQEFKSLKKTLKRITDNNILDLMNQIFTYNYKKRLKAIEGKTHPYLSR</sequence>
<dbReference type="InterPro" id="IPR008266">
    <property type="entry name" value="Tyr_kinase_AS"/>
</dbReference>
<dbReference type="GO" id="GO:0005634">
    <property type="term" value="C:nucleus"/>
    <property type="evidence" value="ECO:0007669"/>
    <property type="project" value="TreeGrafter"/>
</dbReference>
<reference evidence="8 9" key="1">
    <citation type="submission" date="2014-09" db="EMBL/GenBank/DDBJ databases">
        <authorList>
            <person name="Martin A.A."/>
        </authorList>
    </citation>
    <scope>NUCLEOTIDE SEQUENCE</scope>
    <source>
        <strain evidence="9">ED321</strain>
        <strain evidence="8">ED321 Heterogonic</strain>
    </source>
</reference>
<dbReference type="EMBL" id="LN609528">
    <property type="protein sequence ID" value="CEF65251.1"/>
    <property type="molecule type" value="Genomic_DNA"/>
</dbReference>
<evidence type="ECO:0000256" key="4">
    <source>
        <dbReference type="ARBA" id="ARBA00022777"/>
    </source>
</evidence>
<dbReference type="PROSITE" id="PS00109">
    <property type="entry name" value="PROTEIN_KINASE_TYR"/>
    <property type="match status" value="1"/>
</dbReference>
<accession>A0A090L644</accession>
<dbReference type="InterPro" id="IPR017441">
    <property type="entry name" value="Protein_kinase_ATP_BS"/>
</dbReference>
<dbReference type="GeneID" id="36377616"/>
<dbReference type="FunFam" id="1.10.510.10:FF:000624">
    <property type="entry name" value="Mitogen-activated protein kinase"/>
    <property type="match status" value="1"/>
</dbReference>
<keyword evidence="9" id="KW-1185">Reference proteome</keyword>
<dbReference type="PANTHER" id="PTHR24056">
    <property type="entry name" value="CELL DIVISION PROTEIN KINASE"/>
    <property type="match status" value="1"/>
</dbReference>
<dbReference type="RefSeq" id="XP_024504452.1">
    <property type="nucleotide sequence ID" value="XM_024650702.1"/>
</dbReference>
<evidence type="ECO:0000259" key="7">
    <source>
        <dbReference type="PROSITE" id="PS50011"/>
    </source>
</evidence>
<dbReference type="OrthoDB" id="1732493at2759"/>
<dbReference type="STRING" id="34506.A0A090L644"/>